<feature type="domain" description="Thiamine pyrophosphate enzyme N-terminal TPP-binding" evidence="6">
    <location>
        <begin position="3"/>
        <end position="104"/>
    </location>
</feature>
<name>A0A2K8P940_STRLA</name>
<dbReference type="Pfam" id="PF00205">
    <property type="entry name" value="TPP_enzyme_M"/>
    <property type="match status" value="1"/>
</dbReference>
<dbReference type="Gene3D" id="3.40.50.1220">
    <property type="entry name" value="TPP-binding domain"/>
    <property type="match status" value="1"/>
</dbReference>
<dbReference type="Pfam" id="PF02775">
    <property type="entry name" value="TPP_enzyme_C"/>
    <property type="match status" value="1"/>
</dbReference>
<dbReference type="PANTHER" id="PTHR18968:SF133">
    <property type="entry name" value="BENZOYLFORMATE DECARBOXYLASE"/>
    <property type="match status" value="1"/>
</dbReference>
<accession>A0A2K8P940</accession>
<sequence length="536" mass="56135">MRTVRESVLDVLRTRGMTTVFGNPGSTELPMLKHFPEDFRYVLGLQEAVVVGMADGFALASGSTALVNLHTGPGTGNAMGAIINARANRTPMVVTAGQQVRAMLTMEALLANPQSTLLPQPAVKWAYEPPRPADVAPALARAAQIAETPPQGPVFVSLPMDDFDVVIDEAEDRAAQRTAARTVTHAAVPSAEAVRALAARLAGARSAVLVVGNDVDAGGAWEAVVDLADRTGLPVWSAPTEGRCAFPKSHPRYRGTLPPAIAPLARCLEGHDLVLVIGAPVFCYYPYVPGAYLPEGTELVQLTRDAEEAARAPVGDALVADLALTVRALLAELPERRTPDAAPRIERAVSYAETDGVLTPLAAMSAIAQGAPENTLWINESPSNLGQFHDATRISTPGSFLFTAGGGLGFGLAAAVGAQLGAPDRPVACVIGDGSTHYAVQALWTAAAYRIPVTFVVLSNQRYAILQWFAQVERAQGAPGLEIPGLDITSIATGYGVPAHRATGAGELTKLVRESALQQDGPVLIDVPVATELPSM</sequence>
<dbReference type="OrthoDB" id="2443624at2"/>
<dbReference type="GO" id="GO:0000287">
    <property type="term" value="F:magnesium ion binding"/>
    <property type="evidence" value="ECO:0007669"/>
    <property type="project" value="InterPro"/>
</dbReference>
<dbReference type="SUPFAM" id="SSF52518">
    <property type="entry name" value="Thiamin diphosphate-binding fold (THDP-binding)"/>
    <property type="match status" value="2"/>
</dbReference>
<dbReference type="GO" id="GO:0030976">
    <property type="term" value="F:thiamine pyrophosphate binding"/>
    <property type="evidence" value="ECO:0007669"/>
    <property type="project" value="InterPro"/>
</dbReference>
<evidence type="ECO:0000256" key="2">
    <source>
        <dbReference type="ARBA" id="ARBA00023052"/>
    </source>
</evidence>
<dbReference type="InterPro" id="IPR029035">
    <property type="entry name" value="DHS-like_NAD/FAD-binding_dom"/>
</dbReference>
<dbReference type="Pfam" id="PF02776">
    <property type="entry name" value="TPP_enzyme_N"/>
    <property type="match status" value="1"/>
</dbReference>
<evidence type="ECO:0000313" key="7">
    <source>
        <dbReference type="EMBL" id="ATZ23254.1"/>
    </source>
</evidence>
<evidence type="ECO:0000259" key="4">
    <source>
        <dbReference type="Pfam" id="PF00205"/>
    </source>
</evidence>
<dbReference type="InterPro" id="IPR029061">
    <property type="entry name" value="THDP-binding"/>
</dbReference>
<evidence type="ECO:0000256" key="1">
    <source>
        <dbReference type="ARBA" id="ARBA00007812"/>
    </source>
</evidence>
<dbReference type="InterPro" id="IPR045229">
    <property type="entry name" value="TPP_enz"/>
</dbReference>
<dbReference type="GeneID" id="49382460"/>
<keyword evidence="2 3" id="KW-0786">Thiamine pyrophosphate</keyword>
<keyword evidence="8" id="KW-1185">Reference proteome</keyword>
<dbReference type="GO" id="GO:0050660">
    <property type="term" value="F:flavin adenine dinucleotide binding"/>
    <property type="evidence" value="ECO:0007669"/>
    <property type="project" value="TreeGrafter"/>
</dbReference>
<proteinExistence type="inferred from homology"/>
<dbReference type="Proteomes" id="UP000231791">
    <property type="component" value="Chromosome"/>
</dbReference>
<dbReference type="CDD" id="cd02002">
    <property type="entry name" value="TPP_BFDC"/>
    <property type="match status" value="1"/>
</dbReference>
<comment type="similarity">
    <text evidence="1 3">Belongs to the TPP enzyme family.</text>
</comment>
<evidence type="ECO:0000256" key="3">
    <source>
        <dbReference type="RuleBase" id="RU362132"/>
    </source>
</evidence>
<dbReference type="AlphaFoldDB" id="A0A2K8P940"/>
<feature type="domain" description="Thiamine pyrophosphate enzyme TPP-binding" evidence="5">
    <location>
        <begin position="390"/>
        <end position="527"/>
    </location>
</feature>
<feature type="domain" description="Thiamine pyrophosphate enzyme central" evidence="4">
    <location>
        <begin position="194"/>
        <end position="329"/>
    </location>
</feature>
<dbReference type="InterPro" id="IPR011766">
    <property type="entry name" value="TPP_enzyme_TPP-bd"/>
</dbReference>
<dbReference type="PANTHER" id="PTHR18968">
    <property type="entry name" value="THIAMINE PYROPHOSPHATE ENZYMES"/>
    <property type="match status" value="1"/>
</dbReference>
<keyword evidence="7" id="KW-0456">Lyase</keyword>
<dbReference type="KEGG" id="slx:SLAV_06745"/>
<evidence type="ECO:0000259" key="6">
    <source>
        <dbReference type="Pfam" id="PF02776"/>
    </source>
</evidence>
<dbReference type="RefSeq" id="WP_030224433.1">
    <property type="nucleotide sequence ID" value="NZ_CP024985.1"/>
</dbReference>
<gene>
    <name evidence="7" type="primary">mdlC1</name>
    <name evidence="7" type="ORF">SLAV_06745</name>
</gene>
<protein>
    <submittedName>
        <fullName evidence="7">Benzoylformate decarboxylase</fullName>
        <ecNumber evidence="7">4.1.1.7</ecNumber>
    </submittedName>
</protein>
<dbReference type="InterPro" id="IPR012001">
    <property type="entry name" value="Thiamin_PyroP_enz_TPP-bd_dom"/>
</dbReference>
<evidence type="ECO:0000313" key="8">
    <source>
        <dbReference type="Proteomes" id="UP000231791"/>
    </source>
</evidence>
<dbReference type="Gene3D" id="3.40.50.970">
    <property type="match status" value="2"/>
</dbReference>
<dbReference type="NCBIfam" id="NF005485">
    <property type="entry name" value="PRK07092.1"/>
    <property type="match status" value="1"/>
</dbReference>
<dbReference type="EMBL" id="CP024985">
    <property type="protein sequence ID" value="ATZ23254.1"/>
    <property type="molecule type" value="Genomic_DNA"/>
</dbReference>
<dbReference type="CDD" id="cd07035">
    <property type="entry name" value="TPP_PYR_POX_like"/>
    <property type="match status" value="1"/>
</dbReference>
<organism evidence="7 8">
    <name type="scientific">Streptomyces lavendulae subsp. lavendulae</name>
    <dbReference type="NCBI Taxonomy" id="58340"/>
    <lineage>
        <taxon>Bacteria</taxon>
        <taxon>Bacillati</taxon>
        <taxon>Actinomycetota</taxon>
        <taxon>Actinomycetes</taxon>
        <taxon>Kitasatosporales</taxon>
        <taxon>Streptomycetaceae</taxon>
        <taxon>Streptomyces</taxon>
    </lineage>
</organism>
<dbReference type="SUPFAM" id="SSF52467">
    <property type="entry name" value="DHS-like NAD/FAD-binding domain"/>
    <property type="match status" value="1"/>
</dbReference>
<dbReference type="GO" id="GO:0050695">
    <property type="term" value="F:benzoylformate decarboxylase activity"/>
    <property type="evidence" value="ECO:0007669"/>
    <property type="project" value="UniProtKB-EC"/>
</dbReference>
<dbReference type="InterPro" id="IPR012000">
    <property type="entry name" value="Thiamin_PyroP_enz_cen_dom"/>
</dbReference>
<evidence type="ECO:0000259" key="5">
    <source>
        <dbReference type="Pfam" id="PF02775"/>
    </source>
</evidence>
<dbReference type="EC" id="4.1.1.7" evidence="7"/>
<reference evidence="7 8" key="1">
    <citation type="submission" date="2017-11" db="EMBL/GenBank/DDBJ databases">
        <title>Complete genome sequence of Streptomyces lavendulae subsp. lavendulae CCM 3239 (formerly 'Streptomyces aureofaciens CCM 3239'), the producer of the angucycline-type antibiotic auricin.</title>
        <authorList>
            <person name="Busche T."/>
            <person name="Novakova R."/>
            <person name="Al'Dilaimi A."/>
            <person name="Homerova D."/>
            <person name="Feckova L."/>
            <person name="Rezuchova B."/>
            <person name="Mingyar E."/>
            <person name="Csolleiova D."/>
            <person name="Bekeova C."/>
            <person name="Winkler A."/>
            <person name="Sevcikova B."/>
            <person name="Kalinowski J."/>
            <person name="Kormanec J."/>
            <person name="Ruckert C."/>
        </authorList>
    </citation>
    <scope>NUCLEOTIDE SEQUENCE [LARGE SCALE GENOMIC DNA]</scope>
    <source>
        <strain evidence="7 8">CCM 3239</strain>
    </source>
</reference>
<dbReference type="GO" id="GO:0003984">
    <property type="term" value="F:acetolactate synthase activity"/>
    <property type="evidence" value="ECO:0007669"/>
    <property type="project" value="TreeGrafter"/>
</dbReference>